<evidence type="ECO:0000313" key="2">
    <source>
        <dbReference type="Proteomes" id="UP000265964"/>
    </source>
</evidence>
<dbReference type="EMBL" id="NRJF01000084">
    <property type="protein sequence ID" value="RIY35580.1"/>
    <property type="molecule type" value="Genomic_DNA"/>
</dbReference>
<dbReference type="Proteomes" id="UP000265964">
    <property type="component" value="Unassembled WGS sequence"/>
</dbReference>
<evidence type="ECO:0000313" key="1">
    <source>
        <dbReference type="EMBL" id="RIY35580.1"/>
    </source>
</evidence>
<sequence length="710" mass="79952">MTAIAYSFSRKLMQVKNFFPQLEFRYTRGTKIESQAKIELFAQTATDFTPAVEPISLTPTLVVGWGYRPTTVKARALAQQAQVSYLALEDGFIRSPGLGVDNSPAFSVVYDHLGIYYDLTKPSRLEELIFTPAQPQELEQASQVKEFILAHSLSKYNHAPDFSLAQAQALGYTSEGEVVLVVDQTYQDMAVVYGQAEAQTFSHMLEQALAENPQAQIWVKTHPDVLTGKKKGYFAPQDSRVTFVTDDCNPQSLLKYVNKVYVVTSQLGFEALLAGKEVVTFGACWYAGWGLTRDMHPFIAQLQAQGRRVNKSLLELVLAAYLRYPLYLDPATGKPGNIWQVLTYLAQQKSYQQVVAGQVYALDMSFWKRMVVKPFLPSTVKFTTTEKLSKYPEKLAQSKLIIWGQGKTKQLALSQKYELPVIRLEDGFMRSVGLGSNLVAPVSLVVDGQGIYFNSQEASALEQICQEYTFAPYELAQAQKLQQLLINKKIGKYNVGASELALNLPSDKTLILVPGQVEDDASLAYGSAQIKSNLQLLQEVRKRNPQAYIIYKPHPDVVSKNRLGEHDLEQVLRYADVQIEQANILDCIMLVDQVHTMTSLAGFEALLRGKQVFCYGLPFYAGWGLTQDLYASPRRQRQLTLEQLIVASLMVYPLYKLPQSKVGQFSRAEQAVIYLSEQRAKNQAQAEKIKTTWLAKQWRKLKQLYQVWLG</sequence>
<dbReference type="OrthoDB" id="543755at2"/>
<evidence type="ECO:0008006" key="3">
    <source>
        <dbReference type="Google" id="ProtNLM"/>
    </source>
</evidence>
<keyword evidence="2" id="KW-1185">Reference proteome</keyword>
<reference evidence="1 2" key="1">
    <citation type="submission" date="2017-08" db="EMBL/GenBank/DDBJ databases">
        <title>Reclassification of Bisgaard taxon 37 and 44.</title>
        <authorList>
            <person name="Christensen H."/>
        </authorList>
    </citation>
    <scope>NUCLEOTIDE SEQUENCE [LARGE SCALE GENOMIC DNA]</scope>
    <source>
        <strain evidence="1 2">EEAB3T1</strain>
    </source>
</reference>
<name>A0A3A1YEK6_9GAMM</name>
<protein>
    <recommendedName>
        <fullName evidence="3">Capsular polysaccharide export protein</fullName>
    </recommendedName>
</protein>
<dbReference type="InterPro" id="IPR007833">
    <property type="entry name" value="Capsule_polysaccharide_synth"/>
</dbReference>
<organism evidence="1 2">
    <name type="scientific">Psittacicella gerlachiana</name>
    <dbReference type="NCBI Taxonomy" id="2028574"/>
    <lineage>
        <taxon>Bacteria</taxon>
        <taxon>Pseudomonadati</taxon>
        <taxon>Pseudomonadota</taxon>
        <taxon>Gammaproteobacteria</taxon>
        <taxon>Pasteurellales</taxon>
        <taxon>Psittacicellaceae</taxon>
        <taxon>Psittacicella</taxon>
    </lineage>
</organism>
<proteinExistence type="predicted"/>
<accession>A0A3A1YEK6</accession>
<dbReference type="CDD" id="cd16439">
    <property type="entry name" value="beta_Kdo_transferase_KpsC_2"/>
    <property type="match status" value="1"/>
</dbReference>
<dbReference type="AlphaFoldDB" id="A0A3A1YEK6"/>
<dbReference type="CDD" id="cd16440">
    <property type="entry name" value="beta_Kdo_transferase_KpsC_1"/>
    <property type="match status" value="1"/>
</dbReference>
<dbReference type="GO" id="GO:0000271">
    <property type="term" value="P:polysaccharide biosynthetic process"/>
    <property type="evidence" value="ECO:0007669"/>
    <property type="project" value="InterPro"/>
</dbReference>
<dbReference type="GO" id="GO:0015774">
    <property type="term" value="P:polysaccharide transport"/>
    <property type="evidence" value="ECO:0007669"/>
    <property type="project" value="InterPro"/>
</dbReference>
<gene>
    <name evidence="1" type="ORF">CKF59_03475</name>
</gene>
<dbReference type="RefSeq" id="WP_119534592.1">
    <property type="nucleotide sequence ID" value="NZ_NRJF01000084.1"/>
</dbReference>
<comment type="caution">
    <text evidence="1">The sequence shown here is derived from an EMBL/GenBank/DDBJ whole genome shotgun (WGS) entry which is preliminary data.</text>
</comment>
<dbReference type="Pfam" id="PF05159">
    <property type="entry name" value="Capsule_synth"/>
    <property type="match status" value="2"/>
</dbReference>